<dbReference type="Pfam" id="PF03413">
    <property type="entry name" value="PepSY"/>
    <property type="match status" value="2"/>
</dbReference>
<sequence>MSSADRTPSRRRRAALAALVAAALVGGGTAAAVAVASGDDDPAATASARADDRDRDDDRGDDAEGGEAAAPRTDVRAAVTAALAKAKGVVASAEFDEDGDRPVWEVEVVGKDGTRTEVLVDPDDGTARGSDRAGDDSDADDDAEDRDEAAALRKAGTDAAEAAGAALKEVPGSVLSVDFEDGRDDGRSGAPAWEVEVIGEDGTEREVLVDAGSGKAALGGADDRDDHDDAKSDNDDAGAKDDDGKDDGTDDRRED</sequence>
<comment type="caution">
    <text evidence="4">The sequence shown here is derived from an EMBL/GenBank/DDBJ whole genome shotgun (WGS) entry which is preliminary data.</text>
</comment>
<feature type="domain" description="PepSY" evidence="3">
    <location>
        <begin position="78"/>
        <end position="128"/>
    </location>
</feature>
<feature type="compositionally biased region" description="Low complexity" evidence="1">
    <location>
        <begin position="157"/>
        <end position="166"/>
    </location>
</feature>
<organism evidence="4 5">
    <name type="scientific">Streptomyces chilikensis</name>
    <dbReference type="NCBI Taxonomy" id="1194079"/>
    <lineage>
        <taxon>Bacteria</taxon>
        <taxon>Bacillati</taxon>
        <taxon>Actinomycetota</taxon>
        <taxon>Actinomycetes</taxon>
        <taxon>Kitasatosporales</taxon>
        <taxon>Streptomycetaceae</taxon>
        <taxon>Streptomyces</taxon>
    </lineage>
</organism>
<dbReference type="InterPro" id="IPR025711">
    <property type="entry name" value="PepSY"/>
</dbReference>
<reference evidence="4 5" key="1">
    <citation type="submission" date="2024-06" db="EMBL/GenBank/DDBJ databases">
        <title>The Natural Products Discovery Center: Release of the First 8490 Sequenced Strains for Exploring Actinobacteria Biosynthetic Diversity.</title>
        <authorList>
            <person name="Kalkreuter E."/>
            <person name="Kautsar S.A."/>
            <person name="Yang D."/>
            <person name="Bader C.D."/>
            <person name="Teijaro C.N."/>
            <person name="Fluegel L."/>
            <person name="Davis C.M."/>
            <person name="Simpson J.R."/>
            <person name="Lauterbach L."/>
            <person name="Steele A.D."/>
            <person name="Gui C."/>
            <person name="Meng S."/>
            <person name="Li G."/>
            <person name="Viehrig K."/>
            <person name="Ye F."/>
            <person name="Su P."/>
            <person name="Kiefer A.F."/>
            <person name="Nichols A."/>
            <person name="Cepeda A.J."/>
            <person name="Yan W."/>
            <person name="Fan B."/>
            <person name="Jiang Y."/>
            <person name="Adhikari A."/>
            <person name="Zheng C.-J."/>
            <person name="Schuster L."/>
            <person name="Cowan T.M."/>
            <person name="Smanski M.J."/>
            <person name="Chevrette M.G."/>
            <person name="De Carvalho L.P.S."/>
            <person name="Shen B."/>
        </authorList>
    </citation>
    <scope>NUCLEOTIDE SEQUENCE [LARGE SCALE GENOMIC DNA]</scope>
    <source>
        <strain evidence="4 5">NPDC048117</strain>
    </source>
</reference>
<accession>A0ABV3EU07</accession>
<dbReference type="PROSITE" id="PS51318">
    <property type="entry name" value="TAT"/>
    <property type="match status" value="1"/>
</dbReference>
<evidence type="ECO:0000256" key="2">
    <source>
        <dbReference type="SAM" id="SignalP"/>
    </source>
</evidence>
<feature type="domain" description="PepSY" evidence="3">
    <location>
        <begin position="161"/>
        <end position="215"/>
    </location>
</feature>
<evidence type="ECO:0000313" key="4">
    <source>
        <dbReference type="EMBL" id="MEU9579711.1"/>
    </source>
</evidence>
<feature type="compositionally biased region" description="Acidic residues" evidence="1">
    <location>
        <begin position="136"/>
        <end position="147"/>
    </location>
</feature>
<dbReference type="Proteomes" id="UP001551584">
    <property type="component" value="Unassembled WGS sequence"/>
</dbReference>
<keyword evidence="5" id="KW-1185">Reference proteome</keyword>
<evidence type="ECO:0000256" key="1">
    <source>
        <dbReference type="SAM" id="MobiDB-lite"/>
    </source>
</evidence>
<feature type="chain" id="PRO_5045926610" evidence="2">
    <location>
        <begin position="32"/>
        <end position="255"/>
    </location>
</feature>
<dbReference type="Gene3D" id="3.10.450.40">
    <property type="match status" value="2"/>
</dbReference>
<feature type="compositionally biased region" description="Low complexity" evidence="1">
    <location>
        <begin position="36"/>
        <end position="48"/>
    </location>
</feature>
<evidence type="ECO:0000259" key="3">
    <source>
        <dbReference type="Pfam" id="PF03413"/>
    </source>
</evidence>
<dbReference type="InterPro" id="IPR006311">
    <property type="entry name" value="TAT_signal"/>
</dbReference>
<proteinExistence type="predicted"/>
<feature type="region of interest" description="Disordered" evidence="1">
    <location>
        <begin position="36"/>
        <end position="73"/>
    </location>
</feature>
<dbReference type="EMBL" id="JBEZNA010000054">
    <property type="protein sequence ID" value="MEU9579711.1"/>
    <property type="molecule type" value="Genomic_DNA"/>
</dbReference>
<feature type="region of interest" description="Disordered" evidence="1">
    <location>
        <begin position="107"/>
        <end position="255"/>
    </location>
</feature>
<keyword evidence="2" id="KW-0732">Signal</keyword>
<feature type="compositionally biased region" description="Basic and acidic residues" evidence="1">
    <location>
        <begin position="221"/>
        <end position="255"/>
    </location>
</feature>
<dbReference type="RefSeq" id="WP_359274878.1">
    <property type="nucleotide sequence ID" value="NZ_JBEZNA010000054.1"/>
</dbReference>
<name>A0ABV3EU07_9ACTN</name>
<protein>
    <submittedName>
        <fullName evidence="4">PepSY domain-containing protein</fullName>
    </submittedName>
</protein>
<gene>
    <name evidence="4" type="ORF">AB0D95_20970</name>
</gene>
<feature type="signal peptide" evidence="2">
    <location>
        <begin position="1"/>
        <end position="31"/>
    </location>
</feature>
<feature type="compositionally biased region" description="Basic and acidic residues" evidence="1">
    <location>
        <begin position="49"/>
        <end position="58"/>
    </location>
</feature>
<evidence type="ECO:0000313" key="5">
    <source>
        <dbReference type="Proteomes" id="UP001551584"/>
    </source>
</evidence>
<feature type="compositionally biased region" description="Basic and acidic residues" evidence="1">
    <location>
        <begin position="125"/>
        <end position="135"/>
    </location>
</feature>